<comment type="caution">
    <text evidence="13">The sequence shown here is derived from an EMBL/GenBank/DDBJ whole genome shotgun (WGS) entry which is preliminary data.</text>
</comment>
<dbReference type="GO" id="GO:0031640">
    <property type="term" value="P:killing of cells of another organism"/>
    <property type="evidence" value="ECO:0007669"/>
    <property type="project" value="UniProtKB-KW"/>
</dbReference>
<feature type="compositionally biased region" description="Basic and acidic residues" evidence="11">
    <location>
        <begin position="73"/>
        <end position="83"/>
    </location>
</feature>
<evidence type="ECO:0000256" key="2">
    <source>
        <dbReference type="ARBA" id="ARBA00003197"/>
    </source>
</evidence>
<keyword evidence="10" id="KW-0472">Membrane</keyword>
<comment type="function">
    <text evidence="2">Colicins are polypeptide toxins produced by and active against E.coli and closely related bacteria.</text>
</comment>
<keyword evidence="8" id="KW-0044">Antibiotic</keyword>
<evidence type="ECO:0000256" key="8">
    <source>
        <dbReference type="ARBA" id="ARBA00023022"/>
    </source>
</evidence>
<evidence type="ECO:0000256" key="1">
    <source>
        <dbReference type="ARBA" id="ARBA00002178"/>
    </source>
</evidence>
<dbReference type="InterPro" id="IPR016128">
    <property type="entry name" value="Pyosin/cloacin_T_dom"/>
</dbReference>
<proteinExistence type="inferred from homology"/>
<dbReference type="AlphaFoldDB" id="A0A8I0UAN7"/>
<keyword evidence="6" id="KW-0812">Transmembrane</keyword>
<feature type="domain" description="Channel forming colicins" evidence="12">
    <location>
        <begin position="580"/>
        <end position="591"/>
    </location>
</feature>
<reference evidence="13" key="1">
    <citation type="submission" date="2017-12" db="EMBL/GenBank/DDBJ databases">
        <title>Genome sequencing and analysis.</title>
        <authorList>
            <person name="Huang Y.-T."/>
        </authorList>
    </citation>
    <scope>NUCLEOTIDE SEQUENCE</scope>
    <source>
        <strain evidence="13">VGH116</strain>
    </source>
</reference>
<organism evidence="13 14">
    <name type="scientific">Morganella morganii</name>
    <name type="common">Proteus morganii</name>
    <dbReference type="NCBI Taxonomy" id="582"/>
    <lineage>
        <taxon>Bacteria</taxon>
        <taxon>Pseudomonadati</taxon>
        <taxon>Pseudomonadota</taxon>
        <taxon>Gammaproteobacteria</taxon>
        <taxon>Enterobacterales</taxon>
        <taxon>Morganellaceae</taxon>
        <taxon>Morganella</taxon>
    </lineage>
</organism>
<dbReference type="InterPro" id="IPR000293">
    <property type="entry name" value="Channel_colicin_C"/>
</dbReference>
<evidence type="ECO:0000256" key="7">
    <source>
        <dbReference type="ARBA" id="ARBA00022989"/>
    </source>
</evidence>
<dbReference type="Pfam" id="PF01024">
    <property type="entry name" value="Colicin"/>
    <property type="match status" value="1"/>
</dbReference>
<dbReference type="PROSITE" id="PS00276">
    <property type="entry name" value="CHANNEL_COLICIN"/>
    <property type="match status" value="1"/>
</dbReference>
<dbReference type="Gene3D" id="1.10.490.30">
    <property type="entry name" value="Colicin"/>
    <property type="match status" value="1"/>
</dbReference>
<accession>A0A8I0UAN7</accession>
<evidence type="ECO:0000256" key="3">
    <source>
        <dbReference type="ARBA" id="ARBA00004370"/>
    </source>
</evidence>
<evidence type="ECO:0000256" key="6">
    <source>
        <dbReference type="ARBA" id="ARBA00022692"/>
    </source>
</evidence>
<comment type="function">
    <text evidence="1">This colicin is a channel-forming colicin. This class of transmembrane toxins depolarize the cytoplasmic membrane, leading to dissipation of cellular energy.</text>
</comment>
<dbReference type="GO" id="GO:0140911">
    <property type="term" value="F:pore-forming activity"/>
    <property type="evidence" value="ECO:0007669"/>
    <property type="project" value="InterPro"/>
</dbReference>
<evidence type="ECO:0000256" key="9">
    <source>
        <dbReference type="ARBA" id="ARBA00023048"/>
    </source>
</evidence>
<dbReference type="PRINTS" id="PR00280">
    <property type="entry name" value="CHANLCOLICIN"/>
</dbReference>
<feature type="region of interest" description="Disordered" evidence="11">
    <location>
        <begin position="73"/>
        <end position="98"/>
    </location>
</feature>
<keyword evidence="7" id="KW-1133">Transmembrane helix</keyword>
<evidence type="ECO:0000313" key="13">
    <source>
        <dbReference type="EMBL" id="MBE8614833.1"/>
    </source>
</evidence>
<dbReference type="Pfam" id="PF06958">
    <property type="entry name" value="Pyocin_S"/>
    <property type="match status" value="1"/>
</dbReference>
<dbReference type="GO" id="GO:0016020">
    <property type="term" value="C:membrane"/>
    <property type="evidence" value="ECO:0007669"/>
    <property type="project" value="UniProtKB-SubCell"/>
</dbReference>
<dbReference type="GO" id="GO:0050829">
    <property type="term" value="P:defense response to Gram-negative bacterium"/>
    <property type="evidence" value="ECO:0007669"/>
    <property type="project" value="InterPro"/>
</dbReference>
<dbReference type="EMBL" id="PKLF01000060">
    <property type="protein sequence ID" value="MBE8614833.1"/>
    <property type="molecule type" value="Genomic_DNA"/>
</dbReference>
<dbReference type="InterPro" id="IPR036302">
    <property type="entry name" value="Pyosin/cloacin_T_dom_sf"/>
</dbReference>
<evidence type="ECO:0000256" key="5">
    <source>
        <dbReference type="ARBA" id="ARBA00022529"/>
    </source>
</evidence>
<dbReference type="SUPFAM" id="SSF56837">
    <property type="entry name" value="Colicin"/>
    <property type="match status" value="1"/>
</dbReference>
<evidence type="ECO:0000259" key="12">
    <source>
        <dbReference type="PROSITE" id="PS00276"/>
    </source>
</evidence>
<gene>
    <name evidence="13" type="ORF">CYG68_21170</name>
</gene>
<protein>
    <recommendedName>
        <fullName evidence="12">Channel forming colicins domain-containing protein</fullName>
    </recommendedName>
</protein>
<comment type="subcellular location">
    <subcellularLocation>
        <location evidence="3">Membrane</location>
    </subcellularLocation>
</comment>
<feature type="compositionally biased region" description="Pro residues" evidence="11">
    <location>
        <begin position="84"/>
        <end position="93"/>
    </location>
</feature>
<evidence type="ECO:0000256" key="10">
    <source>
        <dbReference type="ARBA" id="ARBA00023136"/>
    </source>
</evidence>
<name>A0A8I0UAN7_MORMO</name>
<evidence type="ECO:0000256" key="11">
    <source>
        <dbReference type="SAM" id="MobiDB-lite"/>
    </source>
</evidence>
<sequence>MAENDKKNAGQPNGYGEGVIMIPETKVYANPAHEWEKEGVTTLPMHSLGGMNGYPDTSGVAGQGIQWWVDAGFDDRPGHERPQPEPPVPPKMIPPQGSKDGSGIYQIEVNGKLVNVAVDVNGHGTVSDNSVPEKDREDAVRIAELMFRQEYNKTGIRIAIDSIKKLTKEQMAKFIANKFPINDMFIYTDKNGKVTESTDKNVYRREFKTFDHFFSGFLLSTRNNKSMYKTTRNAAKEIYNAVGESFKALQQKGSANTAEYVDAAGIFKFTNYPGNSVKDSEFDLIHIMDGSNFISDNSVSNLKNLADNNKPVTAPFRVAVTKNSDNSGFNAYLVRTDGVLISGDVPVYSAEYDKGTGWFAAGLKNLRAGFGLVPNRGFGGAGLLPTTGSGAFYDNDKKMTFPEKIDFTPPPSVEKIPVPSPHQINDAVVVFPAESNIPPVYIYAGYPGKIYLDEKDTRDEQDKEFNQVKDAVKFTAAFYKETFKVYGEKAEQLARALAEQARGKKVSNAGDAAKAWEKHKANPNKKINAKDRAAIAKWLESVDTKIIADNFKRFSKGMGYIGPTINAYELYNELKKAIETDNWRPFFVKTEAIVAGGAATIVVAFAFGTMIGNPIGLVGYGLIMAGVGFMIDDEFVEMANKFFGI</sequence>
<keyword evidence="9" id="KW-0078">Bacteriocin</keyword>
<dbReference type="Proteomes" id="UP000650477">
    <property type="component" value="Unassembled WGS sequence"/>
</dbReference>
<evidence type="ECO:0000313" key="14">
    <source>
        <dbReference type="Proteomes" id="UP000650477"/>
    </source>
</evidence>
<comment type="similarity">
    <text evidence="4">Belongs to the channel forming colicin family.</text>
</comment>
<dbReference type="InterPro" id="IPR038283">
    <property type="entry name" value="Channel_colicin_C_sf"/>
</dbReference>
<dbReference type="SUPFAM" id="SSF69369">
    <property type="entry name" value="Cloacin translocation domain"/>
    <property type="match status" value="1"/>
</dbReference>
<keyword evidence="5" id="KW-0929">Antimicrobial</keyword>
<evidence type="ECO:0000256" key="4">
    <source>
        <dbReference type="ARBA" id="ARBA00007595"/>
    </source>
</evidence>